<comment type="subcellular location">
    <subcellularLocation>
        <location evidence="1">Cell membrane</location>
        <topology evidence="1">Multi-pass membrane protein</topology>
    </subcellularLocation>
</comment>
<dbReference type="Proteomes" id="UP000297475">
    <property type="component" value="Unassembled WGS sequence"/>
</dbReference>
<evidence type="ECO:0000313" key="7">
    <source>
        <dbReference type="EMBL" id="TGG89383.1"/>
    </source>
</evidence>
<dbReference type="PIRSF" id="PIRSF006324">
    <property type="entry name" value="LeuE"/>
    <property type="match status" value="1"/>
</dbReference>
<feature type="transmembrane region" description="Helical" evidence="6">
    <location>
        <begin position="153"/>
        <end position="173"/>
    </location>
</feature>
<evidence type="ECO:0000256" key="6">
    <source>
        <dbReference type="SAM" id="Phobius"/>
    </source>
</evidence>
<dbReference type="RefSeq" id="WP_135485106.1">
    <property type="nucleotide sequence ID" value="NZ_SRMF01000023.1"/>
</dbReference>
<gene>
    <name evidence="7" type="ORF">E4656_20060</name>
</gene>
<name>A0A4Z0W2V2_9GAMM</name>
<evidence type="ECO:0000256" key="1">
    <source>
        <dbReference type="ARBA" id="ARBA00004651"/>
    </source>
</evidence>
<evidence type="ECO:0000256" key="4">
    <source>
        <dbReference type="ARBA" id="ARBA00022989"/>
    </source>
</evidence>
<keyword evidence="3 6" id="KW-0812">Transmembrane</keyword>
<dbReference type="PANTHER" id="PTHR30086">
    <property type="entry name" value="ARGININE EXPORTER PROTEIN ARGO"/>
    <property type="match status" value="1"/>
</dbReference>
<dbReference type="GO" id="GO:0005886">
    <property type="term" value="C:plasma membrane"/>
    <property type="evidence" value="ECO:0007669"/>
    <property type="project" value="UniProtKB-SubCell"/>
</dbReference>
<evidence type="ECO:0000256" key="5">
    <source>
        <dbReference type="ARBA" id="ARBA00023136"/>
    </source>
</evidence>
<evidence type="ECO:0000256" key="2">
    <source>
        <dbReference type="ARBA" id="ARBA00022475"/>
    </source>
</evidence>
<keyword evidence="5 6" id="KW-0472">Membrane</keyword>
<protein>
    <submittedName>
        <fullName evidence="7">LysE family translocator</fullName>
    </submittedName>
</protein>
<dbReference type="GO" id="GO:0015171">
    <property type="term" value="F:amino acid transmembrane transporter activity"/>
    <property type="evidence" value="ECO:0007669"/>
    <property type="project" value="TreeGrafter"/>
</dbReference>
<keyword evidence="4 6" id="KW-1133">Transmembrane helix</keyword>
<feature type="transmembrane region" description="Helical" evidence="6">
    <location>
        <begin position="185"/>
        <end position="205"/>
    </location>
</feature>
<reference evidence="7 8" key="1">
    <citation type="submission" date="2019-04" db="EMBL/GenBank/DDBJ databases">
        <title>Natronospirillum operosus gen. nov., sp. nov., a haloalkaliphilic satellite isolated from decaying biomass of laboratory culture of cyanobacterium Geitlerinema sp. and proposal of Natronospirillaceae fam. nov. and Saccharospirillaceae fam. nov.</title>
        <authorList>
            <person name="Kevbrin V."/>
            <person name="Boltyanskaya Y."/>
            <person name="Koziaeva V."/>
            <person name="Grouzdev D.S."/>
            <person name="Park M."/>
            <person name="Cho J."/>
        </authorList>
    </citation>
    <scope>NUCLEOTIDE SEQUENCE [LARGE SCALE GENOMIC DNA]</scope>
    <source>
        <strain evidence="7 8">G-116</strain>
    </source>
</reference>
<dbReference type="Pfam" id="PF01810">
    <property type="entry name" value="LysE"/>
    <property type="match status" value="1"/>
</dbReference>
<feature type="transmembrane region" description="Helical" evidence="6">
    <location>
        <begin position="110"/>
        <end position="133"/>
    </location>
</feature>
<dbReference type="AlphaFoldDB" id="A0A4Z0W2V2"/>
<dbReference type="EMBL" id="SRMF01000023">
    <property type="protein sequence ID" value="TGG89383.1"/>
    <property type="molecule type" value="Genomic_DNA"/>
</dbReference>
<evidence type="ECO:0000256" key="3">
    <source>
        <dbReference type="ARBA" id="ARBA00022692"/>
    </source>
</evidence>
<dbReference type="InterPro" id="IPR001123">
    <property type="entry name" value="LeuE-type"/>
</dbReference>
<comment type="caution">
    <text evidence="7">The sequence shown here is derived from an EMBL/GenBank/DDBJ whole genome shotgun (WGS) entry which is preliminary data.</text>
</comment>
<feature type="transmembrane region" description="Helical" evidence="6">
    <location>
        <begin position="38"/>
        <end position="64"/>
    </location>
</feature>
<proteinExistence type="predicted"/>
<feature type="transmembrane region" description="Helical" evidence="6">
    <location>
        <begin position="70"/>
        <end position="89"/>
    </location>
</feature>
<dbReference type="OrthoDB" id="9804822at2"/>
<evidence type="ECO:0000313" key="8">
    <source>
        <dbReference type="Proteomes" id="UP000297475"/>
    </source>
</evidence>
<accession>A0A4Z0W2V2</accession>
<feature type="transmembrane region" description="Helical" evidence="6">
    <location>
        <begin position="6"/>
        <end position="26"/>
    </location>
</feature>
<keyword evidence="2" id="KW-1003">Cell membrane</keyword>
<keyword evidence="8" id="KW-1185">Reference proteome</keyword>
<dbReference type="PANTHER" id="PTHR30086:SF20">
    <property type="entry name" value="ARGININE EXPORTER PROTEIN ARGO-RELATED"/>
    <property type="match status" value="1"/>
</dbReference>
<organism evidence="7 8">
    <name type="scientific">Natronospirillum operosum</name>
    <dbReference type="NCBI Taxonomy" id="2759953"/>
    <lineage>
        <taxon>Bacteria</taxon>
        <taxon>Pseudomonadati</taxon>
        <taxon>Pseudomonadota</taxon>
        <taxon>Gammaproteobacteria</taxon>
        <taxon>Oceanospirillales</taxon>
        <taxon>Natronospirillaceae</taxon>
        <taxon>Natronospirillum</taxon>
    </lineage>
</organism>
<sequence>MVPVETWVAYTAACILIILVPGPDNILAVSRGLSQGRLAASISSVGAGLGLMVHVLVALLGLAALIQTSAAAFSVVKFVGAGYLIWLGIKALRSRSLITFQSNNHLPYRAVFVTGFLTNVLNPKPALFILAFVPQFVSPMHGSIELQTLILGTWFAFMAFSTFAVLGVFSSIFARWLESHPRAILGLNIGAGSTFIAAGLSVVFLENTEKS</sequence>